<sequence length="283" mass="31523">DEGDVDKNKCCTLCNMSFTSAVVAQSHYQGKIHAKRLKLLLGEQPVITTKEVSPSPVKSSPETSPTTSPRQRRDSDRYCQLCNAWFNNPGMAQQHYDGKKHKKNAARADLLEQLGKTLDMGEMKARPCTSQIAEKICSLTQDCHVMKYSTAVIQRSAYCCCVHSTVRLWKIDGKQLNETQAAASTSVLLQWWESLSEKHPRFILIPDSDRQPDNKKPDSRELGSEISQPKEASNDSPVMPQEVKVIVGEHHKGFKADSTSSFMQGSAMREELQVAGSDTRAPV</sequence>
<comment type="caution">
    <text evidence="1">The sequence shown here is derived from an EMBL/GenBank/DDBJ whole genome shotgun (WGS) entry which is preliminary data.</text>
</comment>
<evidence type="ECO:0000313" key="2">
    <source>
        <dbReference type="Proteomes" id="UP000793456"/>
    </source>
</evidence>
<evidence type="ECO:0000313" key="1">
    <source>
        <dbReference type="EMBL" id="TMS03255.1"/>
    </source>
</evidence>
<accession>A0ACD3Q7S6</accession>
<organism evidence="1 2">
    <name type="scientific">Larimichthys crocea</name>
    <name type="common">Large yellow croaker</name>
    <name type="synonym">Pseudosciaena crocea</name>
    <dbReference type="NCBI Taxonomy" id="215358"/>
    <lineage>
        <taxon>Eukaryota</taxon>
        <taxon>Metazoa</taxon>
        <taxon>Chordata</taxon>
        <taxon>Craniata</taxon>
        <taxon>Vertebrata</taxon>
        <taxon>Euteleostomi</taxon>
        <taxon>Actinopterygii</taxon>
        <taxon>Neopterygii</taxon>
        <taxon>Teleostei</taxon>
        <taxon>Neoteleostei</taxon>
        <taxon>Acanthomorphata</taxon>
        <taxon>Eupercaria</taxon>
        <taxon>Sciaenidae</taxon>
        <taxon>Larimichthys</taxon>
    </lineage>
</organism>
<dbReference type="EMBL" id="CM011695">
    <property type="protein sequence ID" value="TMS03255.1"/>
    <property type="molecule type" value="Genomic_DNA"/>
</dbReference>
<dbReference type="Proteomes" id="UP000793456">
    <property type="component" value="Chromosome XXII"/>
</dbReference>
<keyword evidence="2" id="KW-1185">Reference proteome</keyword>
<reference evidence="1" key="1">
    <citation type="submission" date="2018-11" db="EMBL/GenBank/DDBJ databases">
        <title>The sequence and de novo assembly of Larimichthys crocea genome using PacBio and Hi-C technologies.</title>
        <authorList>
            <person name="Xu P."/>
            <person name="Chen B."/>
            <person name="Zhou Z."/>
            <person name="Ke Q."/>
            <person name="Wu Y."/>
            <person name="Bai H."/>
            <person name="Pu F."/>
        </authorList>
    </citation>
    <scope>NUCLEOTIDE SEQUENCE</scope>
    <source>
        <tissue evidence="1">Muscle</tissue>
    </source>
</reference>
<name>A0ACD3Q7S6_LARCR</name>
<protein>
    <submittedName>
        <fullName evidence="1">Uncharacterized protein</fullName>
    </submittedName>
</protein>
<gene>
    <name evidence="1" type="ORF">E3U43_000144</name>
</gene>
<proteinExistence type="predicted"/>
<feature type="non-terminal residue" evidence="1">
    <location>
        <position position="1"/>
    </location>
</feature>